<dbReference type="PROSITE" id="PS01031">
    <property type="entry name" value="SHSP"/>
    <property type="match status" value="1"/>
</dbReference>
<dbReference type="Gene3D" id="2.60.40.790">
    <property type="match status" value="1"/>
</dbReference>
<dbReference type="CDD" id="cd06464">
    <property type="entry name" value="ACD_sHsps-like"/>
    <property type="match status" value="1"/>
</dbReference>
<dbReference type="InterPro" id="IPR031107">
    <property type="entry name" value="Small_HSP"/>
</dbReference>
<evidence type="ECO:0000256" key="3">
    <source>
        <dbReference type="SAM" id="MobiDB-lite"/>
    </source>
</evidence>
<dbReference type="RefSeq" id="WP_378978132.1">
    <property type="nucleotide sequence ID" value="NZ_JBHTBJ010000079.1"/>
</dbReference>
<dbReference type="PANTHER" id="PTHR11527">
    <property type="entry name" value="HEAT-SHOCK PROTEIN 20 FAMILY MEMBER"/>
    <property type="match status" value="1"/>
</dbReference>
<dbReference type="InterPro" id="IPR008978">
    <property type="entry name" value="HSP20-like_chaperone"/>
</dbReference>
<organism evidence="5 6">
    <name type="scientific">Paractinoplanes rhizophilus</name>
    <dbReference type="NCBI Taxonomy" id="1416877"/>
    <lineage>
        <taxon>Bacteria</taxon>
        <taxon>Bacillati</taxon>
        <taxon>Actinomycetota</taxon>
        <taxon>Actinomycetes</taxon>
        <taxon>Micromonosporales</taxon>
        <taxon>Micromonosporaceae</taxon>
        <taxon>Paractinoplanes</taxon>
    </lineage>
</organism>
<dbReference type="InterPro" id="IPR002068">
    <property type="entry name" value="A-crystallin/Hsp20_dom"/>
</dbReference>
<evidence type="ECO:0000259" key="4">
    <source>
        <dbReference type="PROSITE" id="PS01031"/>
    </source>
</evidence>
<feature type="region of interest" description="Disordered" evidence="3">
    <location>
        <begin position="1"/>
        <end position="23"/>
    </location>
</feature>
<evidence type="ECO:0000256" key="2">
    <source>
        <dbReference type="RuleBase" id="RU003616"/>
    </source>
</evidence>
<dbReference type="SUPFAM" id="SSF49764">
    <property type="entry name" value="HSP20-like chaperones"/>
    <property type="match status" value="1"/>
</dbReference>
<accession>A0ABW2I5F0</accession>
<gene>
    <name evidence="5" type="ORF">ACFQS1_39775</name>
</gene>
<comment type="caution">
    <text evidence="5">The sequence shown here is derived from an EMBL/GenBank/DDBJ whole genome shotgun (WGS) entry which is preliminary data.</text>
</comment>
<name>A0ABW2I5F0_9ACTN</name>
<keyword evidence="6" id="KW-1185">Reference proteome</keyword>
<reference evidence="6" key="1">
    <citation type="journal article" date="2019" name="Int. J. Syst. Evol. Microbiol.">
        <title>The Global Catalogue of Microorganisms (GCM) 10K type strain sequencing project: providing services to taxonomists for standard genome sequencing and annotation.</title>
        <authorList>
            <consortium name="The Broad Institute Genomics Platform"/>
            <consortium name="The Broad Institute Genome Sequencing Center for Infectious Disease"/>
            <person name="Wu L."/>
            <person name="Ma J."/>
        </authorList>
    </citation>
    <scope>NUCLEOTIDE SEQUENCE [LARGE SCALE GENOMIC DNA]</scope>
    <source>
        <strain evidence="6">XZYJT-10</strain>
    </source>
</reference>
<feature type="domain" description="SHSP" evidence="4">
    <location>
        <begin position="23"/>
        <end position="139"/>
    </location>
</feature>
<dbReference type="Proteomes" id="UP001596548">
    <property type="component" value="Unassembled WGS sequence"/>
</dbReference>
<dbReference type="Pfam" id="PF00011">
    <property type="entry name" value="HSP20"/>
    <property type="match status" value="1"/>
</dbReference>
<feature type="compositionally biased region" description="Basic residues" evidence="3">
    <location>
        <begin position="12"/>
        <end position="23"/>
    </location>
</feature>
<protein>
    <submittedName>
        <fullName evidence="5">Hsp20/alpha crystallin family protein</fullName>
    </submittedName>
</protein>
<sequence length="143" mass="15529">MTTTINAPDRTARRHGQPAARHRRALAPDVPVDVYQCDDHYVVLCDLPGLDPGTLDVAVDGTTIIIIHAQRGAPHIPDATRVTGHRPYGHIDQRIQLDRPATGHGITATYTDGVLTLTIPTAGPRARHVHDHRSPAHVLHGIN</sequence>
<evidence type="ECO:0000256" key="1">
    <source>
        <dbReference type="PROSITE-ProRule" id="PRU00285"/>
    </source>
</evidence>
<proteinExistence type="inferred from homology"/>
<dbReference type="EMBL" id="JBHTBJ010000079">
    <property type="protein sequence ID" value="MFC7280135.1"/>
    <property type="molecule type" value="Genomic_DNA"/>
</dbReference>
<evidence type="ECO:0000313" key="5">
    <source>
        <dbReference type="EMBL" id="MFC7280135.1"/>
    </source>
</evidence>
<evidence type="ECO:0000313" key="6">
    <source>
        <dbReference type="Proteomes" id="UP001596548"/>
    </source>
</evidence>
<comment type="similarity">
    <text evidence="1 2">Belongs to the small heat shock protein (HSP20) family.</text>
</comment>